<keyword evidence="1" id="KW-0472">Membrane</keyword>
<reference evidence="2 3" key="1">
    <citation type="submission" date="2020-03" db="EMBL/GenBank/DDBJ databases">
        <title>Genomic Encyclopedia of Type Strains, Phase IV (KMG-IV): sequencing the most valuable type-strain genomes for metagenomic binning, comparative biology and taxonomic classification.</title>
        <authorList>
            <person name="Goeker M."/>
        </authorList>
    </citation>
    <scope>NUCLEOTIDE SEQUENCE [LARGE SCALE GENOMIC DNA]</scope>
    <source>
        <strain evidence="2 3">DSM 102865</strain>
    </source>
</reference>
<protein>
    <recommendedName>
        <fullName evidence="4">BrnT family toxin</fullName>
    </recommendedName>
</protein>
<name>A0ABX0UQM9_9BACT</name>
<evidence type="ECO:0000256" key="1">
    <source>
        <dbReference type="SAM" id="Phobius"/>
    </source>
</evidence>
<dbReference type="InterPro" id="IPR007460">
    <property type="entry name" value="BrnT_toxin"/>
</dbReference>
<dbReference type="EMBL" id="JAASQJ010000005">
    <property type="protein sequence ID" value="NIJ55267.1"/>
    <property type="molecule type" value="Genomic_DNA"/>
</dbReference>
<dbReference type="InterPro" id="IPR038573">
    <property type="entry name" value="BrnT_sf"/>
</dbReference>
<proteinExistence type="predicted"/>
<dbReference type="Proteomes" id="UP001179181">
    <property type="component" value="Unassembled WGS sequence"/>
</dbReference>
<accession>A0ABX0UQM9</accession>
<sequence>MIEFEWDQNNIKHVCEDYPERKNTISDVESVFYDPNLLPVEKKQVGREQRRYAVGLSSSGVICFVIFTIGERRIRPISCWPANSQTKRRYYENIKD</sequence>
<evidence type="ECO:0000313" key="3">
    <source>
        <dbReference type="Proteomes" id="UP001179181"/>
    </source>
</evidence>
<organism evidence="2 3">
    <name type="scientific">Dyadobacter arcticus</name>
    <dbReference type="NCBI Taxonomy" id="1078754"/>
    <lineage>
        <taxon>Bacteria</taxon>
        <taxon>Pseudomonadati</taxon>
        <taxon>Bacteroidota</taxon>
        <taxon>Cytophagia</taxon>
        <taxon>Cytophagales</taxon>
        <taxon>Spirosomataceae</taxon>
        <taxon>Dyadobacter</taxon>
    </lineage>
</organism>
<feature type="transmembrane region" description="Helical" evidence="1">
    <location>
        <begin position="52"/>
        <end position="70"/>
    </location>
</feature>
<comment type="caution">
    <text evidence="2">The sequence shown here is derived from an EMBL/GenBank/DDBJ whole genome shotgun (WGS) entry which is preliminary data.</text>
</comment>
<dbReference type="Pfam" id="PF04365">
    <property type="entry name" value="BrnT_toxin"/>
    <property type="match status" value="1"/>
</dbReference>
<evidence type="ECO:0008006" key="4">
    <source>
        <dbReference type="Google" id="ProtNLM"/>
    </source>
</evidence>
<dbReference type="RefSeq" id="WP_167274841.1">
    <property type="nucleotide sequence ID" value="NZ_JAASQJ010000005.1"/>
</dbReference>
<keyword evidence="1" id="KW-0812">Transmembrane</keyword>
<dbReference type="Gene3D" id="3.10.450.530">
    <property type="entry name" value="Ribonuclease toxin, BrnT, of type II toxin-antitoxin system"/>
    <property type="match status" value="1"/>
</dbReference>
<keyword evidence="3" id="KW-1185">Reference proteome</keyword>
<keyword evidence="1" id="KW-1133">Transmembrane helix</keyword>
<evidence type="ECO:0000313" key="2">
    <source>
        <dbReference type="EMBL" id="NIJ55267.1"/>
    </source>
</evidence>
<gene>
    <name evidence="2" type="ORF">FHS68_004456</name>
</gene>